<gene>
    <name evidence="2" type="ORF">K443DRAFT_678856</name>
</gene>
<dbReference type="EMBL" id="KN838616">
    <property type="protein sequence ID" value="KIK00939.1"/>
    <property type="molecule type" value="Genomic_DNA"/>
</dbReference>
<feature type="chain" id="PRO_5002222828" description="Extracellular serine-rich protein" evidence="1">
    <location>
        <begin position="19"/>
        <end position="240"/>
    </location>
</feature>
<organism evidence="2 3">
    <name type="scientific">Laccaria amethystina LaAM-08-1</name>
    <dbReference type="NCBI Taxonomy" id="1095629"/>
    <lineage>
        <taxon>Eukaryota</taxon>
        <taxon>Fungi</taxon>
        <taxon>Dikarya</taxon>
        <taxon>Basidiomycota</taxon>
        <taxon>Agaricomycotina</taxon>
        <taxon>Agaricomycetes</taxon>
        <taxon>Agaricomycetidae</taxon>
        <taxon>Agaricales</taxon>
        <taxon>Agaricineae</taxon>
        <taxon>Hydnangiaceae</taxon>
        <taxon>Laccaria</taxon>
    </lineage>
</organism>
<protein>
    <recommendedName>
        <fullName evidence="4">Extracellular serine-rich protein</fullName>
    </recommendedName>
</protein>
<dbReference type="PANTHER" id="PTHR34883:SF15">
    <property type="entry name" value="EXTRACELLULAR SERINE-RICH PROTEIN"/>
    <property type="match status" value="1"/>
</dbReference>
<keyword evidence="1" id="KW-0732">Signal</keyword>
<evidence type="ECO:0000256" key="1">
    <source>
        <dbReference type="SAM" id="SignalP"/>
    </source>
</evidence>
<dbReference type="OrthoDB" id="2331100at2759"/>
<sequence>MKLLAIAFASSMASLASASIVVKVGASSGAEGGVFQFIPNTFNATNGTTINFQFTGAPGNHTVTQSSFADPCDPLAGGFDSGWVLIPSSPALSAADTPEWNLTITDDTKPIWFFCKQLLPAPHCISGMVGAINAPTTGNKTFASFVAAAKAFKGTPAQAEGGLVGVGASASAGVGPVPSGVKVFTASAMATASSNSSAATKSGSAAAAPSSTSTSKSSDAKKLIASSFVALLGAAMGISL</sequence>
<name>A0A0C9XH97_9AGAR</name>
<dbReference type="Proteomes" id="UP000054477">
    <property type="component" value="Unassembled WGS sequence"/>
</dbReference>
<dbReference type="STRING" id="1095629.A0A0C9XH97"/>
<accession>A0A0C9XH97</accession>
<dbReference type="PANTHER" id="PTHR34883">
    <property type="entry name" value="SERINE-RICH PROTEIN, PUTATIVE-RELATED-RELATED"/>
    <property type="match status" value="1"/>
</dbReference>
<dbReference type="AlphaFoldDB" id="A0A0C9XH97"/>
<reference evidence="2 3" key="1">
    <citation type="submission" date="2014-04" db="EMBL/GenBank/DDBJ databases">
        <authorList>
            <consortium name="DOE Joint Genome Institute"/>
            <person name="Kuo A."/>
            <person name="Kohler A."/>
            <person name="Nagy L.G."/>
            <person name="Floudas D."/>
            <person name="Copeland A."/>
            <person name="Barry K.W."/>
            <person name="Cichocki N."/>
            <person name="Veneault-Fourrey C."/>
            <person name="LaButti K."/>
            <person name="Lindquist E.A."/>
            <person name="Lipzen A."/>
            <person name="Lundell T."/>
            <person name="Morin E."/>
            <person name="Murat C."/>
            <person name="Sun H."/>
            <person name="Tunlid A."/>
            <person name="Henrissat B."/>
            <person name="Grigoriev I.V."/>
            <person name="Hibbett D.S."/>
            <person name="Martin F."/>
            <person name="Nordberg H.P."/>
            <person name="Cantor M.N."/>
            <person name="Hua S.X."/>
        </authorList>
    </citation>
    <scope>NUCLEOTIDE SEQUENCE [LARGE SCALE GENOMIC DNA]</scope>
    <source>
        <strain evidence="2 3">LaAM-08-1</strain>
    </source>
</reference>
<feature type="signal peptide" evidence="1">
    <location>
        <begin position="1"/>
        <end position="18"/>
    </location>
</feature>
<dbReference type="SUPFAM" id="SSF49503">
    <property type="entry name" value="Cupredoxins"/>
    <property type="match status" value="1"/>
</dbReference>
<evidence type="ECO:0000313" key="2">
    <source>
        <dbReference type="EMBL" id="KIK00939.1"/>
    </source>
</evidence>
<keyword evidence="3" id="KW-1185">Reference proteome</keyword>
<dbReference type="InterPro" id="IPR008972">
    <property type="entry name" value="Cupredoxin"/>
</dbReference>
<dbReference type="CDD" id="cd00920">
    <property type="entry name" value="Cupredoxin"/>
    <property type="match status" value="1"/>
</dbReference>
<dbReference type="InterPro" id="IPR052953">
    <property type="entry name" value="Ser-rich/MCO-related"/>
</dbReference>
<dbReference type="HOGENOM" id="CLU_053381_1_2_1"/>
<evidence type="ECO:0000313" key="3">
    <source>
        <dbReference type="Proteomes" id="UP000054477"/>
    </source>
</evidence>
<evidence type="ECO:0008006" key="4">
    <source>
        <dbReference type="Google" id="ProtNLM"/>
    </source>
</evidence>
<reference evidence="3" key="2">
    <citation type="submission" date="2015-01" db="EMBL/GenBank/DDBJ databases">
        <title>Evolutionary Origins and Diversification of the Mycorrhizal Mutualists.</title>
        <authorList>
            <consortium name="DOE Joint Genome Institute"/>
            <consortium name="Mycorrhizal Genomics Consortium"/>
            <person name="Kohler A."/>
            <person name="Kuo A."/>
            <person name="Nagy L.G."/>
            <person name="Floudas D."/>
            <person name="Copeland A."/>
            <person name="Barry K.W."/>
            <person name="Cichocki N."/>
            <person name="Veneault-Fourrey C."/>
            <person name="LaButti K."/>
            <person name="Lindquist E.A."/>
            <person name="Lipzen A."/>
            <person name="Lundell T."/>
            <person name="Morin E."/>
            <person name="Murat C."/>
            <person name="Riley R."/>
            <person name="Ohm R."/>
            <person name="Sun H."/>
            <person name="Tunlid A."/>
            <person name="Henrissat B."/>
            <person name="Grigoriev I.V."/>
            <person name="Hibbett D.S."/>
            <person name="Martin F."/>
        </authorList>
    </citation>
    <scope>NUCLEOTIDE SEQUENCE [LARGE SCALE GENOMIC DNA]</scope>
    <source>
        <strain evidence="3">LaAM-08-1</strain>
    </source>
</reference>
<dbReference type="Gene3D" id="2.60.40.420">
    <property type="entry name" value="Cupredoxins - blue copper proteins"/>
    <property type="match status" value="1"/>
</dbReference>
<feature type="non-terminal residue" evidence="2">
    <location>
        <position position="1"/>
    </location>
</feature>
<proteinExistence type="predicted"/>